<keyword evidence="7" id="KW-0396">Initiation factor</keyword>
<keyword evidence="7" id="KW-0648">Protein biosynthesis</keyword>
<dbReference type="Pfam" id="PF00076">
    <property type="entry name" value="RRM_1"/>
    <property type="match status" value="1"/>
</dbReference>
<feature type="compositionally biased region" description="Basic and acidic residues" evidence="4">
    <location>
        <begin position="238"/>
        <end position="255"/>
    </location>
</feature>
<keyword evidence="1" id="KW-0677">Repeat</keyword>
<dbReference type="GO" id="GO:0003743">
    <property type="term" value="F:translation initiation factor activity"/>
    <property type="evidence" value="ECO:0007669"/>
    <property type="project" value="UniProtKB-KW"/>
</dbReference>
<evidence type="ECO:0000259" key="5">
    <source>
        <dbReference type="PROSITE" id="PS50102"/>
    </source>
</evidence>
<gene>
    <name evidence="7" type="primary">LOC108676359</name>
</gene>
<dbReference type="GO" id="GO:0003723">
    <property type="term" value="F:RNA binding"/>
    <property type="evidence" value="ECO:0007669"/>
    <property type="project" value="UniProtKB-UniRule"/>
</dbReference>
<dbReference type="OMA" id="WGRRNDH"/>
<feature type="domain" description="RRM" evidence="5">
    <location>
        <begin position="94"/>
        <end position="170"/>
    </location>
</feature>
<dbReference type="PROSITE" id="PS50102">
    <property type="entry name" value="RRM"/>
    <property type="match status" value="1"/>
</dbReference>
<evidence type="ECO:0000313" key="6">
    <source>
        <dbReference type="Proteomes" id="UP000694843"/>
    </source>
</evidence>
<dbReference type="PANTHER" id="PTHR13976">
    <property type="entry name" value="HETEROGENEOUS NUCLEAR RIBONUCLEOPROTEIN-RELATED"/>
    <property type="match status" value="1"/>
</dbReference>
<reference evidence="7" key="1">
    <citation type="submission" date="2025-08" db="UniProtKB">
        <authorList>
            <consortium name="RefSeq"/>
        </authorList>
    </citation>
    <scope>IDENTIFICATION</scope>
    <source>
        <tissue evidence="7">Whole organism</tissue>
    </source>
</reference>
<feature type="region of interest" description="Disordered" evidence="4">
    <location>
        <begin position="475"/>
        <end position="685"/>
    </location>
</feature>
<dbReference type="Proteomes" id="UP000694843">
    <property type="component" value="Unplaced"/>
</dbReference>
<accession>A0A8B7P1F0</accession>
<dbReference type="GeneID" id="108676359"/>
<evidence type="ECO:0000313" key="7">
    <source>
        <dbReference type="RefSeq" id="XP_018019914.2"/>
    </source>
</evidence>
<dbReference type="InterPro" id="IPR050666">
    <property type="entry name" value="ESRP"/>
</dbReference>
<dbReference type="OrthoDB" id="1748655at2759"/>
<protein>
    <submittedName>
        <fullName evidence="7">Eukaryotic translation initiation factor 4B</fullName>
    </submittedName>
</protein>
<feature type="compositionally biased region" description="Basic and acidic residues" evidence="4">
    <location>
        <begin position="642"/>
        <end position="665"/>
    </location>
</feature>
<evidence type="ECO:0000256" key="2">
    <source>
        <dbReference type="ARBA" id="ARBA00022884"/>
    </source>
</evidence>
<keyword evidence="6" id="KW-1185">Reference proteome</keyword>
<feature type="compositionally biased region" description="Basic and acidic residues" evidence="4">
    <location>
        <begin position="495"/>
        <end position="635"/>
    </location>
</feature>
<evidence type="ECO:0000256" key="1">
    <source>
        <dbReference type="ARBA" id="ARBA00022737"/>
    </source>
</evidence>
<evidence type="ECO:0000256" key="3">
    <source>
        <dbReference type="PROSITE-ProRule" id="PRU00176"/>
    </source>
</evidence>
<feature type="compositionally biased region" description="Basic and acidic residues" evidence="4">
    <location>
        <begin position="283"/>
        <end position="342"/>
    </location>
</feature>
<dbReference type="KEGG" id="hazt:108676359"/>
<dbReference type="InterPro" id="IPR012677">
    <property type="entry name" value="Nucleotide-bd_a/b_plait_sf"/>
</dbReference>
<dbReference type="SMART" id="SM00360">
    <property type="entry name" value="RRM"/>
    <property type="match status" value="1"/>
</dbReference>
<feature type="region of interest" description="Disordered" evidence="4">
    <location>
        <begin position="170"/>
        <end position="378"/>
    </location>
</feature>
<name>A0A8B7P1F0_HYAAZ</name>
<dbReference type="RefSeq" id="XP_018019914.2">
    <property type="nucleotide sequence ID" value="XM_018164425.2"/>
</dbReference>
<keyword evidence="2 3" id="KW-0694">RNA-binding</keyword>
<dbReference type="Gene3D" id="3.30.70.330">
    <property type="match status" value="1"/>
</dbReference>
<feature type="compositionally biased region" description="Basic and acidic residues" evidence="4">
    <location>
        <begin position="179"/>
        <end position="206"/>
    </location>
</feature>
<evidence type="ECO:0000256" key="4">
    <source>
        <dbReference type="SAM" id="MobiDB-lite"/>
    </source>
</evidence>
<dbReference type="SUPFAM" id="SSF54928">
    <property type="entry name" value="RNA-binding domain, RBD"/>
    <property type="match status" value="1"/>
</dbReference>
<sequence>MLLWRHSLVELWVSWLSYDMSGKKGKKGKSKAIVLSLGEFLASDSIPDSTIVSAPRHDDDDDEYSQRAIVLPTCPRMARGPHVDPDKIPTSPPFTCHVANLPFEADETDIRKFFNNLNVIGVRLPMDRDGGRSKGYGYVEFATQSDLIEAFGKHEEMIRNRKIRIDLPGGEAAAASERGGGRDGYRREGGGRYGDRDGRGDDRGERSQGVSDWRSAPSSGPEEGGRYGGGGGGGSGGRFDDDKRGPSRADDEPWRRGGPAPSSGGSSGFEDRDRRGGGGGGFGDRRGGGGGGFEDRRGGGGGGFEDRRGGGGFEDRRGGGYDDRRGGYSRPDDRDSAKERPKLVLKPRSVPEGSEGAAATQSSRPEAPSASASIFGAAKPVNTASKELEIENKISHKSPTLSRSDVPKATNADIFGAAKPVDTAAREMAIEEKLSGKRSPNIPKKEVTPKPAAADIFGAAKPVDTLSRELEIEKKLSQQPLVAESSRGGVGGGDAWRDRGGRDGDRGGRDSDRGGRDSDRGGRNSDRGGGRDGDRGGGGRYNERRDGRGDTRGGYDRDGGNSRGRERNRNYDDDSRGYDRRPYDRDDRYPDRDGQDYEHADVAPSKDDRAYRNGRVDGGHVEHSDSNGVDRDARKPRAQAPKVERPEGYDSDEERFLKAQPKNDEPQLLSVTNKFSTLDFEEDMP</sequence>
<dbReference type="InterPro" id="IPR000504">
    <property type="entry name" value="RRM_dom"/>
</dbReference>
<dbReference type="AlphaFoldDB" id="A0A8B7P1F0"/>
<dbReference type="InterPro" id="IPR035979">
    <property type="entry name" value="RBD_domain_sf"/>
</dbReference>
<organism evidence="6 7">
    <name type="scientific">Hyalella azteca</name>
    <name type="common">Amphipod</name>
    <dbReference type="NCBI Taxonomy" id="294128"/>
    <lineage>
        <taxon>Eukaryota</taxon>
        <taxon>Metazoa</taxon>
        <taxon>Ecdysozoa</taxon>
        <taxon>Arthropoda</taxon>
        <taxon>Crustacea</taxon>
        <taxon>Multicrustacea</taxon>
        <taxon>Malacostraca</taxon>
        <taxon>Eumalacostraca</taxon>
        <taxon>Peracarida</taxon>
        <taxon>Amphipoda</taxon>
        <taxon>Senticaudata</taxon>
        <taxon>Talitrida</taxon>
        <taxon>Talitroidea</taxon>
        <taxon>Hyalellidae</taxon>
        <taxon>Hyalella</taxon>
    </lineage>
</organism>
<proteinExistence type="predicted"/>
<feature type="compositionally biased region" description="Gly residues" evidence="4">
    <location>
        <begin position="226"/>
        <end position="237"/>
    </location>
</feature>
<feature type="compositionally biased region" description="Low complexity" evidence="4">
    <location>
        <begin position="362"/>
        <end position="373"/>
    </location>
</feature>
<feature type="region of interest" description="Disordered" evidence="4">
    <location>
        <begin position="431"/>
        <end position="458"/>
    </location>
</feature>